<feature type="coiled-coil region" evidence="1">
    <location>
        <begin position="25"/>
        <end position="61"/>
    </location>
</feature>
<dbReference type="EMBL" id="CP016591">
    <property type="protein sequence ID" value="ANY21153.1"/>
    <property type="molecule type" value="Genomic_DNA"/>
</dbReference>
<dbReference type="RefSeq" id="WP_067681013.1">
    <property type="nucleotide sequence ID" value="NZ_CP016591.1"/>
</dbReference>
<dbReference type="KEGG" id="ado:A6F68_02659"/>
<sequence>MTRTPSAVLADLEAAQKDLALAQRLKTADKRIEQLTAEYEAARAESDRAEAEAQAAALEARFAGISDIRIETRSPQHFNSVLQNTYMVTWTAPKWDHRTNGTTPSQHTIAGFRAVPGNVLAYLIERQPELSRWRTPRS</sequence>
<keyword evidence="3" id="KW-1185">Reference proteome</keyword>
<evidence type="ECO:0000313" key="2">
    <source>
        <dbReference type="EMBL" id="ANY21153.1"/>
    </source>
</evidence>
<protein>
    <recommendedName>
        <fullName evidence="4">Chromosome partition protein Smc</fullName>
    </recommendedName>
</protein>
<organism evidence="2 3">
    <name type="scientific">Tsuneonella dongtanensis</name>
    <dbReference type="NCBI Taxonomy" id="692370"/>
    <lineage>
        <taxon>Bacteria</taxon>
        <taxon>Pseudomonadati</taxon>
        <taxon>Pseudomonadota</taxon>
        <taxon>Alphaproteobacteria</taxon>
        <taxon>Sphingomonadales</taxon>
        <taxon>Erythrobacteraceae</taxon>
        <taxon>Tsuneonella</taxon>
    </lineage>
</organism>
<keyword evidence="1" id="KW-0175">Coiled coil</keyword>
<dbReference type="AlphaFoldDB" id="A0A1B2AG74"/>
<proteinExistence type="predicted"/>
<evidence type="ECO:0000313" key="3">
    <source>
        <dbReference type="Proteomes" id="UP000092932"/>
    </source>
</evidence>
<reference evidence="2 3" key="1">
    <citation type="submission" date="2016-07" db="EMBL/GenBank/DDBJ databases">
        <title>Complete genome sequence of Altererythrobacter dongtanensis KCTC 22672, a type strain with esterase isolated from tidal flat.</title>
        <authorList>
            <person name="Cheng H."/>
            <person name="Wu Y.-H."/>
            <person name="Zhou P."/>
            <person name="Huo Y.-Y."/>
            <person name="Wang C.-S."/>
            <person name="Xu X.-W."/>
        </authorList>
    </citation>
    <scope>NUCLEOTIDE SEQUENCE [LARGE SCALE GENOMIC DNA]</scope>
    <source>
        <strain evidence="2 3">KCTC 22672</strain>
    </source>
</reference>
<evidence type="ECO:0000256" key="1">
    <source>
        <dbReference type="SAM" id="Coils"/>
    </source>
</evidence>
<evidence type="ECO:0008006" key="4">
    <source>
        <dbReference type="Google" id="ProtNLM"/>
    </source>
</evidence>
<accession>A0A1B2AG74</accession>
<dbReference type="OrthoDB" id="7566986at2"/>
<dbReference type="Proteomes" id="UP000092932">
    <property type="component" value="Chromosome"/>
</dbReference>
<dbReference type="PATRIC" id="fig|692370.5.peg.2671"/>
<name>A0A1B2AG74_9SPHN</name>
<gene>
    <name evidence="2" type="ORF">A6F68_02659</name>
</gene>